<dbReference type="OrthoDB" id="183072at2"/>
<dbReference type="InterPro" id="IPR001509">
    <property type="entry name" value="Epimerase_deHydtase"/>
</dbReference>
<accession>A0A162JV29</accession>
<proteinExistence type="predicted"/>
<reference evidence="2 3" key="1">
    <citation type="submission" date="2015-12" db="EMBL/GenBank/DDBJ databases">
        <title>Genome sequence of Tistrella mobilis MCCC 1A02139.</title>
        <authorList>
            <person name="Lu L."/>
            <person name="Lai Q."/>
            <person name="Shao Z."/>
            <person name="Qian P."/>
        </authorList>
    </citation>
    <scope>NUCLEOTIDE SEQUENCE [LARGE SCALE GENOMIC DNA]</scope>
    <source>
        <strain evidence="2 3">MCCC 1A02139</strain>
    </source>
</reference>
<dbReference type="EMBL" id="LPZR01000213">
    <property type="protein sequence ID" value="KYO49936.1"/>
    <property type="molecule type" value="Genomic_DNA"/>
</dbReference>
<feature type="domain" description="NAD-dependent epimerase/dehydratase" evidence="1">
    <location>
        <begin position="3"/>
        <end position="225"/>
    </location>
</feature>
<gene>
    <name evidence="2" type="ORF">AUP44_15520</name>
</gene>
<sequence>MRILFTGASSFTGMWYAEALVAAGHDVVATLYRHRGDYAADPLRELRVRRLEALAPRLRLVEAVTFGSERFQALFTGDERFDVLCHHAADVRDYKSPDFDPVKALADNTFGLVETLRVMRGAGCDRLVLTGSVFEQREGAGTQPAVAFSPYGLSKGLTADLYAFYAAREGVTLGKVVIPNPFGAFEEPRFTAYLMKSWAEGRCPTVGTPAYIRDNIQVSLLAAAYAGFVAAMPSDGGFHVCRPSGYVESQGDFARRFAREMAARLVLDCPLELARQMVFAEPPIRINTDRVDADRLGWNEAAAWDGIARFYADRLNLPLREAAGDPSAGEGA</sequence>
<dbReference type="InterPro" id="IPR036291">
    <property type="entry name" value="NAD(P)-bd_dom_sf"/>
</dbReference>
<comment type="caution">
    <text evidence="2">The sequence shown here is derived from an EMBL/GenBank/DDBJ whole genome shotgun (WGS) entry which is preliminary data.</text>
</comment>
<dbReference type="RefSeq" id="WP_062769450.1">
    <property type="nucleotide sequence ID" value="NZ_CP121045.1"/>
</dbReference>
<dbReference type="Pfam" id="PF01370">
    <property type="entry name" value="Epimerase"/>
    <property type="match status" value="1"/>
</dbReference>
<evidence type="ECO:0000313" key="2">
    <source>
        <dbReference type="EMBL" id="KYO49936.1"/>
    </source>
</evidence>
<dbReference type="SUPFAM" id="SSF51735">
    <property type="entry name" value="NAD(P)-binding Rossmann-fold domains"/>
    <property type="match status" value="1"/>
</dbReference>
<name>A0A162JV29_9PROT</name>
<dbReference type="Gene3D" id="3.40.50.720">
    <property type="entry name" value="NAD(P)-binding Rossmann-like Domain"/>
    <property type="match status" value="1"/>
</dbReference>
<organism evidence="2 3">
    <name type="scientific">Tistrella mobilis</name>
    <dbReference type="NCBI Taxonomy" id="171437"/>
    <lineage>
        <taxon>Bacteria</taxon>
        <taxon>Pseudomonadati</taxon>
        <taxon>Pseudomonadota</taxon>
        <taxon>Alphaproteobacteria</taxon>
        <taxon>Geminicoccales</taxon>
        <taxon>Geminicoccaceae</taxon>
        <taxon>Tistrella</taxon>
    </lineage>
</organism>
<dbReference type="AlphaFoldDB" id="A0A162JV29"/>
<dbReference type="GeneID" id="97240529"/>
<dbReference type="Proteomes" id="UP000075787">
    <property type="component" value="Unassembled WGS sequence"/>
</dbReference>
<evidence type="ECO:0000313" key="3">
    <source>
        <dbReference type="Proteomes" id="UP000075787"/>
    </source>
</evidence>
<protein>
    <recommendedName>
        <fullName evidence="1">NAD-dependent epimerase/dehydratase domain-containing protein</fullName>
    </recommendedName>
</protein>
<evidence type="ECO:0000259" key="1">
    <source>
        <dbReference type="Pfam" id="PF01370"/>
    </source>
</evidence>